<dbReference type="Gene3D" id="3.80.10.10">
    <property type="entry name" value="Ribonuclease Inhibitor"/>
    <property type="match status" value="1"/>
</dbReference>
<name>A0A015LSB6_RHIIW</name>
<dbReference type="OrthoDB" id="2314015at2759"/>
<proteinExistence type="predicted"/>
<dbReference type="EMBL" id="JEMT01012394">
    <property type="protein sequence ID" value="EXX75566.1"/>
    <property type="molecule type" value="Genomic_DNA"/>
</dbReference>
<organism evidence="1 2">
    <name type="scientific">Rhizophagus irregularis (strain DAOM 197198w)</name>
    <name type="common">Glomus intraradices</name>
    <dbReference type="NCBI Taxonomy" id="1432141"/>
    <lineage>
        <taxon>Eukaryota</taxon>
        <taxon>Fungi</taxon>
        <taxon>Fungi incertae sedis</taxon>
        <taxon>Mucoromycota</taxon>
        <taxon>Glomeromycotina</taxon>
        <taxon>Glomeromycetes</taxon>
        <taxon>Glomerales</taxon>
        <taxon>Glomeraceae</taxon>
        <taxon>Rhizophagus</taxon>
    </lineage>
</organism>
<dbReference type="HOGENOM" id="CLU_028913_0_1_1"/>
<reference evidence="1 2" key="1">
    <citation type="submission" date="2014-02" db="EMBL/GenBank/DDBJ databases">
        <title>Single nucleus genome sequencing reveals high similarity among nuclei of an endomycorrhizal fungus.</title>
        <authorList>
            <person name="Lin K."/>
            <person name="Geurts R."/>
            <person name="Zhang Z."/>
            <person name="Limpens E."/>
            <person name="Saunders D.G."/>
            <person name="Mu D."/>
            <person name="Pang E."/>
            <person name="Cao H."/>
            <person name="Cha H."/>
            <person name="Lin T."/>
            <person name="Zhou Q."/>
            <person name="Shang Y."/>
            <person name="Li Y."/>
            <person name="Ivanov S."/>
            <person name="Sharma T."/>
            <person name="Velzen R.V."/>
            <person name="Ruijter N.D."/>
            <person name="Aanen D.K."/>
            <person name="Win J."/>
            <person name="Kamoun S."/>
            <person name="Bisseling T."/>
            <person name="Huang S."/>
        </authorList>
    </citation>
    <scope>NUCLEOTIDE SEQUENCE [LARGE SCALE GENOMIC DNA]</scope>
    <source>
        <strain evidence="2">DAOM197198w</strain>
    </source>
</reference>
<evidence type="ECO:0008006" key="3">
    <source>
        <dbReference type="Google" id="ProtNLM"/>
    </source>
</evidence>
<gene>
    <name evidence="1" type="ORF">RirG_040720</name>
</gene>
<evidence type="ECO:0000313" key="2">
    <source>
        <dbReference type="Proteomes" id="UP000022910"/>
    </source>
</evidence>
<evidence type="ECO:0000313" key="1">
    <source>
        <dbReference type="EMBL" id="EXX75566.1"/>
    </source>
</evidence>
<dbReference type="SUPFAM" id="SSF52047">
    <property type="entry name" value="RNI-like"/>
    <property type="match status" value="1"/>
</dbReference>
<dbReference type="Proteomes" id="UP000022910">
    <property type="component" value="Unassembled WGS sequence"/>
</dbReference>
<keyword evidence="2" id="KW-1185">Reference proteome</keyword>
<comment type="caution">
    <text evidence="1">The sequence shown here is derived from an EMBL/GenBank/DDBJ whole genome shotgun (WGS) entry which is preliminary data.</text>
</comment>
<sequence>MPCQLIYDCLNKIFENLEEDKFTLHSCLLVNRLWREASVGILWRNIWNFKYSNRVDVISRILSTLVACLPNRSKNLLCKNGIFIATPTCKPPLYNYASYCKVLSIRKIDQMIEYVLENQQIAKSKKYLLLEEILKMFMMNQIISLKSLDYYSGGYPERDYYIYFSSFSGTKEYLKNLSELYCSSDIYYKFFYEISQICQKIQTLTIKFKDVISDGLENLISSQKKLKHLKLIQDPDGVCWTEIIPSLTKHPIELTTLYLCSHLENVPLSFIDNFTTLQELVLSFKSEEAFLNNFDQLQYVTFPRLKVLKFLDECPRVEILIKFLEINGKNLEELYVENNDNLLNLNIAKLCINLKSLYTIFKDDEVETLKVILSNCQYLESIGVWCDGEYLNEKDFLEILVKYSSKNFNELRICYVYDGPSEIFPEELEEFFINWKNRIPRKSLSFILKGYCVKSFENKKENMKVIEKYKKLGIIKKFEIENFSEE</sequence>
<dbReference type="InterPro" id="IPR032675">
    <property type="entry name" value="LRR_dom_sf"/>
</dbReference>
<protein>
    <recommendedName>
        <fullName evidence="3">F-box domain-containing protein</fullName>
    </recommendedName>
</protein>
<dbReference type="AlphaFoldDB" id="A0A015LSB6"/>
<accession>A0A015LSB6</accession>